<sequence>MSQYMYLADELQYLSILTLVHRAVPPPACSSTSFSDACINSARSTLDTHQLCISYLGDQCNQFLSSHLNWVILFSPFISFVVLFCHVIETGIAEDLAKMGNFVQSMESLELGSGQVANHHRLFEVLYRVSMRYTELKATTTPSQTQNMELISEMDACLSSLGYHPNREPTVNWEVQTSIMGWNRIYNWGIGFH</sequence>
<keyword evidence="1" id="KW-0472">Membrane</keyword>
<name>A0ABY6U6V8_BIOOC</name>
<protein>
    <recommendedName>
        <fullName evidence="4">Transcription factor domain-containing protein</fullName>
    </recommendedName>
</protein>
<keyword evidence="1" id="KW-1133">Transmembrane helix</keyword>
<keyword evidence="1" id="KW-0812">Transmembrane</keyword>
<proteinExistence type="predicted"/>
<dbReference type="CDD" id="cd12148">
    <property type="entry name" value="fungal_TF_MHR"/>
    <property type="match status" value="1"/>
</dbReference>
<comment type="caution">
    <text evidence="2">The sequence shown here is derived from an EMBL/GenBank/DDBJ whole genome shotgun (WGS) entry which is preliminary data.</text>
</comment>
<accession>A0ABY6U6V8</accession>
<evidence type="ECO:0000313" key="2">
    <source>
        <dbReference type="EMBL" id="VUC25948.1"/>
    </source>
</evidence>
<gene>
    <name evidence="2" type="ORF">CLO192961_LOCUS176555</name>
</gene>
<reference evidence="2 3" key="1">
    <citation type="submission" date="2019-06" db="EMBL/GenBank/DDBJ databases">
        <authorList>
            <person name="Broberg M."/>
        </authorList>
    </citation>
    <scope>NUCLEOTIDE SEQUENCE [LARGE SCALE GENOMIC DNA]</scope>
</reference>
<dbReference type="EMBL" id="CABFNS010000741">
    <property type="protein sequence ID" value="VUC25948.1"/>
    <property type="molecule type" value="Genomic_DNA"/>
</dbReference>
<evidence type="ECO:0008006" key="4">
    <source>
        <dbReference type="Google" id="ProtNLM"/>
    </source>
</evidence>
<evidence type="ECO:0000256" key="1">
    <source>
        <dbReference type="SAM" id="Phobius"/>
    </source>
</evidence>
<organism evidence="2 3">
    <name type="scientific">Bionectria ochroleuca</name>
    <name type="common">Gliocladium roseum</name>
    <dbReference type="NCBI Taxonomy" id="29856"/>
    <lineage>
        <taxon>Eukaryota</taxon>
        <taxon>Fungi</taxon>
        <taxon>Dikarya</taxon>
        <taxon>Ascomycota</taxon>
        <taxon>Pezizomycotina</taxon>
        <taxon>Sordariomycetes</taxon>
        <taxon>Hypocreomycetidae</taxon>
        <taxon>Hypocreales</taxon>
        <taxon>Bionectriaceae</taxon>
        <taxon>Clonostachys</taxon>
    </lineage>
</organism>
<evidence type="ECO:0000313" key="3">
    <source>
        <dbReference type="Proteomes" id="UP000766486"/>
    </source>
</evidence>
<keyword evidence="3" id="KW-1185">Reference proteome</keyword>
<dbReference type="Proteomes" id="UP000766486">
    <property type="component" value="Unassembled WGS sequence"/>
</dbReference>
<feature type="transmembrane region" description="Helical" evidence="1">
    <location>
        <begin position="68"/>
        <end position="88"/>
    </location>
</feature>